<organism evidence="5 6">
    <name type="scientific">Selenomonas bovis</name>
    <dbReference type="NCBI Taxonomy" id="416586"/>
    <lineage>
        <taxon>Bacteria</taxon>
        <taxon>Bacillati</taxon>
        <taxon>Bacillota</taxon>
        <taxon>Negativicutes</taxon>
        <taxon>Selenomonadales</taxon>
        <taxon>Selenomonadaceae</taxon>
        <taxon>Selenomonas</taxon>
    </lineage>
</organism>
<comment type="caution">
    <text evidence="5">The sequence shown here is derived from an EMBL/GenBank/DDBJ whole genome shotgun (WGS) entry which is preliminary data.</text>
</comment>
<keyword evidence="2" id="KW-0378">Hydrolase</keyword>
<evidence type="ECO:0000256" key="1">
    <source>
        <dbReference type="ARBA" id="ARBA00022723"/>
    </source>
</evidence>
<dbReference type="Pfam" id="PF00557">
    <property type="entry name" value="Peptidase_M24"/>
    <property type="match status" value="1"/>
</dbReference>
<dbReference type="EMBL" id="JABAFA010000008">
    <property type="protein sequence ID" value="NMD98654.1"/>
    <property type="molecule type" value="Genomic_DNA"/>
</dbReference>
<keyword evidence="5" id="KW-0031">Aminopeptidase</keyword>
<name>A0A848B965_9FIRM</name>
<dbReference type="PANTHER" id="PTHR46112:SF3">
    <property type="entry name" value="AMINOPEPTIDASE YPDF"/>
    <property type="match status" value="1"/>
</dbReference>
<dbReference type="InterPro" id="IPR050659">
    <property type="entry name" value="Peptidase_M24B"/>
</dbReference>
<dbReference type="RefSeq" id="WP_170077269.1">
    <property type="nucleotide sequence ID" value="NZ_JABAFA010000008.1"/>
</dbReference>
<dbReference type="InterPro" id="IPR029149">
    <property type="entry name" value="Creatin/AminoP/Spt16_N"/>
</dbReference>
<dbReference type="GO" id="GO:0004177">
    <property type="term" value="F:aminopeptidase activity"/>
    <property type="evidence" value="ECO:0007669"/>
    <property type="project" value="UniProtKB-KW"/>
</dbReference>
<dbReference type="AlphaFoldDB" id="A0A848B965"/>
<dbReference type="Gene3D" id="3.90.230.10">
    <property type="entry name" value="Creatinase/methionine aminopeptidase superfamily"/>
    <property type="match status" value="1"/>
</dbReference>
<keyword evidence="1" id="KW-0479">Metal-binding</keyword>
<dbReference type="InterPro" id="IPR001714">
    <property type="entry name" value="Pept_M24_MAP"/>
</dbReference>
<dbReference type="PROSITE" id="PS00491">
    <property type="entry name" value="PROLINE_PEPTIDASE"/>
    <property type="match status" value="1"/>
</dbReference>
<dbReference type="PRINTS" id="PR00599">
    <property type="entry name" value="MAPEPTIDASE"/>
</dbReference>
<dbReference type="InterPro" id="IPR001131">
    <property type="entry name" value="Peptidase_M24B_aminopep-P_CS"/>
</dbReference>
<dbReference type="Gene3D" id="3.40.350.10">
    <property type="entry name" value="Creatinase/prolidase N-terminal domain"/>
    <property type="match status" value="1"/>
</dbReference>
<dbReference type="Pfam" id="PF01321">
    <property type="entry name" value="Creatinase_N"/>
    <property type="match status" value="1"/>
</dbReference>
<feature type="domain" description="Creatinase N-terminal" evidence="4">
    <location>
        <begin position="5"/>
        <end position="128"/>
    </location>
</feature>
<reference evidence="5 6" key="1">
    <citation type="submission" date="2020-04" db="EMBL/GenBank/DDBJ databases">
        <authorList>
            <person name="Hitch T.C.A."/>
            <person name="Wylensek D."/>
            <person name="Clavel T."/>
        </authorList>
    </citation>
    <scope>NUCLEOTIDE SEQUENCE [LARGE SCALE GENOMIC DNA]</scope>
    <source>
        <strain evidence="5 6">PG-130-P53-12</strain>
    </source>
</reference>
<feature type="domain" description="Peptidase M24" evidence="3">
    <location>
        <begin position="137"/>
        <end position="340"/>
    </location>
</feature>
<evidence type="ECO:0000313" key="6">
    <source>
        <dbReference type="Proteomes" id="UP000543804"/>
    </source>
</evidence>
<keyword evidence="5" id="KW-0645">Protease</keyword>
<dbReference type="GO" id="GO:0008235">
    <property type="term" value="F:metalloexopeptidase activity"/>
    <property type="evidence" value="ECO:0007669"/>
    <property type="project" value="UniProtKB-ARBA"/>
</dbReference>
<dbReference type="InterPro" id="IPR036005">
    <property type="entry name" value="Creatinase/aminopeptidase-like"/>
</dbReference>
<proteinExistence type="predicted"/>
<dbReference type="GO" id="GO:0046872">
    <property type="term" value="F:metal ion binding"/>
    <property type="evidence" value="ECO:0007669"/>
    <property type="project" value="UniProtKB-KW"/>
</dbReference>
<dbReference type="InterPro" id="IPR000994">
    <property type="entry name" value="Pept_M24"/>
</dbReference>
<keyword evidence="6" id="KW-1185">Reference proteome</keyword>
<dbReference type="CDD" id="cd01092">
    <property type="entry name" value="APP-like"/>
    <property type="match status" value="1"/>
</dbReference>
<gene>
    <name evidence="5" type="ORF">HF878_04035</name>
</gene>
<dbReference type="PANTHER" id="PTHR46112">
    <property type="entry name" value="AMINOPEPTIDASE"/>
    <property type="match status" value="1"/>
</dbReference>
<protein>
    <submittedName>
        <fullName evidence="5">Aminopeptidase P family protein</fullName>
    </submittedName>
</protein>
<accession>A0A848B965</accession>
<evidence type="ECO:0000313" key="5">
    <source>
        <dbReference type="EMBL" id="NMD98654.1"/>
    </source>
</evidence>
<evidence type="ECO:0000259" key="3">
    <source>
        <dbReference type="Pfam" id="PF00557"/>
    </source>
</evidence>
<dbReference type="Proteomes" id="UP000543804">
    <property type="component" value="Unassembled WGS sequence"/>
</dbReference>
<dbReference type="SUPFAM" id="SSF53092">
    <property type="entry name" value="Creatinase/prolidase N-terminal domain"/>
    <property type="match status" value="1"/>
</dbReference>
<evidence type="ECO:0000259" key="4">
    <source>
        <dbReference type="Pfam" id="PF01321"/>
    </source>
</evidence>
<sequence length="357" mass="39426">MIEQRVEALRSLLRERGLDAVVVTKEVNLFYFSGFRGDDTTLIITPQRLILITDNRYTEQAKQQAPLYELVEQKRGLLLRTAEVLATVDAKRIGFEGNHLTYLQHQDLAKRLPGRELVVSLNLDDLRQVKDAGEIAKIRKACEIADAAYEDVISFLRPGVTEFQVAAHMENFMRAQGSEGPSFATIVASGLRGALPHGTPTQKIIEEGDFVTMDYGAIYEGYHSDITRTLCVGKASTRQRETYAHVLEAQELALALIKPGASGKAVDAAVRQCLAKYGLNAYFGHGLGHSLGLEIHEEPRLSPHSTCEQLVPGMLITDEPGVYFADWGGLRIEDTVLVTEHGAEALTKATKKLIEII</sequence>
<dbReference type="SUPFAM" id="SSF55920">
    <property type="entry name" value="Creatinase/aminopeptidase"/>
    <property type="match status" value="1"/>
</dbReference>
<dbReference type="InterPro" id="IPR000587">
    <property type="entry name" value="Creatinase_N"/>
</dbReference>
<evidence type="ECO:0000256" key="2">
    <source>
        <dbReference type="ARBA" id="ARBA00022801"/>
    </source>
</evidence>